<protein>
    <submittedName>
        <fullName evidence="1">Uncharacterized protein</fullName>
    </submittedName>
</protein>
<organism evidence="1 2">
    <name type="scientific">Agrocybe pediades</name>
    <dbReference type="NCBI Taxonomy" id="84607"/>
    <lineage>
        <taxon>Eukaryota</taxon>
        <taxon>Fungi</taxon>
        <taxon>Dikarya</taxon>
        <taxon>Basidiomycota</taxon>
        <taxon>Agaricomycotina</taxon>
        <taxon>Agaricomycetes</taxon>
        <taxon>Agaricomycetidae</taxon>
        <taxon>Agaricales</taxon>
        <taxon>Agaricineae</taxon>
        <taxon>Strophariaceae</taxon>
        <taxon>Agrocybe</taxon>
    </lineage>
</organism>
<dbReference type="SUPFAM" id="SSF52047">
    <property type="entry name" value="RNI-like"/>
    <property type="match status" value="1"/>
</dbReference>
<evidence type="ECO:0000313" key="2">
    <source>
        <dbReference type="Proteomes" id="UP000521872"/>
    </source>
</evidence>
<keyword evidence="2" id="KW-1185">Reference proteome</keyword>
<name>A0A8H4QU14_9AGAR</name>
<evidence type="ECO:0000313" key="1">
    <source>
        <dbReference type="EMBL" id="KAF4616705.1"/>
    </source>
</evidence>
<reference evidence="1 2" key="1">
    <citation type="submission" date="2019-12" db="EMBL/GenBank/DDBJ databases">
        <authorList>
            <person name="Floudas D."/>
            <person name="Bentzer J."/>
            <person name="Ahren D."/>
            <person name="Johansson T."/>
            <person name="Persson P."/>
            <person name="Tunlid A."/>
        </authorList>
    </citation>
    <scope>NUCLEOTIDE SEQUENCE [LARGE SCALE GENOMIC DNA]</scope>
    <source>
        <strain evidence="1 2">CBS 102.39</strain>
    </source>
</reference>
<proteinExistence type="predicted"/>
<gene>
    <name evidence="1" type="ORF">D9613_008806</name>
</gene>
<dbReference type="AlphaFoldDB" id="A0A8H4QU14"/>
<dbReference type="EMBL" id="JAACJL010000031">
    <property type="protein sequence ID" value="KAF4616705.1"/>
    <property type="molecule type" value="Genomic_DNA"/>
</dbReference>
<comment type="caution">
    <text evidence="1">The sequence shown here is derived from an EMBL/GenBank/DDBJ whole genome shotgun (WGS) entry which is preliminary data.</text>
</comment>
<accession>A0A8H4QU14</accession>
<dbReference type="Proteomes" id="UP000521872">
    <property type="component" value="Unassembled WGS sequence"/>
</dbReference>
<sequence>METSTPSQDEYRARTKRNVENINCGTTRVPPNLPAELHKLIVDELKSEKKALKQCALTCRLYRHFSQKLLFKKVVFKFSGSPNPTSHDAEFLDIIRASPHIVNYVQQLHLHENEPRGPHPIAKSSRARSIPPEIFQTLTNVVDLILGWKRRLHGFSRMHSPTRLAIMDKCEHLLNLTVRNMYAVPLKIFDHLHRLEKLTLDGVHFSDNPDAAQVAQATPCRIKHMNLGAAGVHKGTVTLFPFFVSKGIGMGTLETLTIDITQGDRSGAFPITDFQAAKSLIRSSAGSLKVLKVIISTSMPLTLPDAEPLFDLSEMPLLEEWSLEGKVCYNNGPGTGRAVGLGWLSRHLETIPSGRKFKSITLRPNIIIEDDKVDFESLKYFESLAVEKVSSHTESFLIHFPTYEDVDESDDEWGEVSEDESDGNSIIQEQIQKYLPILHGLNVLQFRQRWSREGLI</sequence>